<sequence length="1522" mass="185208">MIYLVISKLNNVKSLKVRKILNFYVSNNYCNSIFDLIAKKKLELENKNDNLVEQKLLQIEKKEEKYGYNHLENGVNRDSKINNRQQINYLKNKYKMNIGDSDTIEKSDLHTNVSDNYIYNNKLYILKYIKHLQINDELSKYRFITKYVINNITKFYDNEVLFILKIFSKKKYKNLLFLQCTSEYFYWLCKLNKHSKKNISYYLYFCSVLNYIPTMKYLEEYTKIFNFYEKGIKNNFFFFNMIEEESNLYHKNVKYIIHVLYFLNKANIKNDLFDILLYMCSYYASDLTLKGTFLLLKIIVNLDNDKYNLNTLKNIHKNIERHLELLEQHDFNNYLNILLFNNINLDDAFFIFVKNYMEKNHFNLSVNSVMSILKIKKKVNYRDPVILKKLLDIITHNFYDYNYGDILNILKILAFFNYFNENFFYFLFSKFVNLKNCPTAINNKEKVKKNDQINMQNKMISNLTNSKNSISNSQVDNIHAYLNLKNDISDFSRKEVEKVDPNYLGEDFLNETLQENSIFKYKNKIIHKSIFKKFYYNDNKNDKYDYNIYDSSYYNSEDINNMNNNYNKSIFNIYEDDTFKNVNDYNNYKNKKDTKNFKNLQYQKESSNKKINELTHLPLHLNVHKTKMKINYSNIMENQIDIKYNKLNEISYDLEYIEMFINLFIYLGKCGFRSIDSLNILSHKIQFYLCMRNSYDIYNKRKEVYKDSETKFIGFYDNINNIKKNINFNLDFQKNTLLDDKNNLCLINYEEKLNEAVSKSKQMNDITTSKNYDMNDNNSKNKINNINSIKNICNDNINNEKNIKKLCLRFIYDESEKINLTNLKKKKELIHDKDKLKKNISNSKYANVESFRISRIGNINKMNNLNVEEEKPKKKKKKNSVIIKFFNNFHPALIRLHNRKLFRKYFYNVYRSEKYTEKVFKKRKIIKNDDTLNSIDVQEKKDMRLKKYKKIRNLRNVCLKRYKHIFENETDAVSNYLNKLYQNDTKKEENNMLDMIANNSEIHVDDSLFVNYNLSISNKKFLKRYNKFITNSNQITHEEYIKKNNKQKIEGYKKNDIIKWIYRFRNNYNIFNNEKNMKIIDNDIKMLNKHMNEYCGVTSEKLKISFKHIALIAYSCRNLYYFDKNLIDILFFNVFKIIDTFYISQKKGYNKNNHLNISKKDNYHLFIFENIWKYLTICLQMNHFARNILKIDNRYKTIEKLIKLYTHSYFIFNFKNMIYIFNYLNRILWLKNSKLSFVENFLISYFDISIILESFFIYNKNLFLIMDNNYKNLMIADLKNFHYFIYYISKLYLIYLNILINKKQLPSSDLTNCIKEDDFYKYLTCINFYIIFSHLFHIKMNEKLIEDKKLHGTSINSNSIKNKVFKINFFYNNIIEKCEVSNNNTEENNDTQCIWNNKVINKENINFYNILTTFFKYIKFLRNHKFLTDSEDSINYLYHIIRFYYIFKKIFRNKNINYINEKNYQEVFPLFVIQILNKKQIKEINIDELFFFDTRKYKSKFFFYQNTLIYNYFLFYFLKKKI</sequence>
<keyword evidence="1" id="KW-0472">Membrane</keyword>
<dbReference type="GeneID" id="39732118"/>
<evidence type="ECO:0000313" key="2">
    <source>
        <dbReference type="EMBL" id="CRG96364.1"/>
    </source>
</evidence>
<feature type="transmembrane region" description="Helical" evidence="1">
    <location>
        <begin position="1320"/>
        <end position="1338"/>
    </location>
</feature>
<feature type="transmembrane region" description="Helical" evidence="1">
    <location>
        <begin position="1280"/>
        <end position="1300"/>
    </location>
</feature>
<reference evidence="2" key="1">
    <citation type="submission" date="2015-04" db="EMBL/GenBank/DDBJ databases">
        <authorList>
            <consortium name="Pathogen Informatics"/>
        </authorList>
    </citation>
    <scope>NUCLEOTIDE SEQUENCE [LARGE SCALE GENOMIC DNA]</scope>
    <source>
        <strain evidence="2">8A</strain>
    </source>
</reference>
<dbReference type="EMBL" id="CVMV01000059">
    <property type="protein sequence ID" value="CRG96364.1"/>
    <property type="molecule type" value="Genomic_DNA"/>
</dbReference>
<accession>A0A1J1GVL9</accession>
<feature type="transmembrane region" description="Helical" evidence="1">
    <location>
        <begin position="1241"/>
        <end position="1259"/>
    </location>
</feature>
<dbReference type="Proteomes" id="UP000220797">
    <property type="component" value="Unassembled WGS sequence"/>
</dbReference>
<evidence type="ECO:0000256" key="1">
    <source>
        <dbReference type="SAM" id="Phobius"/>
    </source>
</evidence>
<feature type="transmembrane region" description="Helical" evidence="1">
    <location>
        <begin position="1501"/>
        <end position="1518"/>
    </location>
</feature>
<dbReference type="RefSeq" id="XP_028529169.1">
    <property type="nucleotide sequence ID" value="XM_028672636.1"/>
</dbReference>
<protein>
    <submittedName>
        <fullName evidence="2">Uncharacterized protein</fullName>
    </submittedName>
</protein>
<dbReference type="OrthoDB" id="377924at2759"/>
<name>A0A1J1GVL9_PLAGA</name>
<feature type="transmembrane region" description="Helical" evidence="1">
    <location>
        <begin position="1201"/>
        <end position="1221"/>
    </location>
</feature>
<keyword evidence="1" id="KW-0812">Transmembrane</keyword>
<keyword evidence="1" id="KW-1133">Transmembrane helix</keyword>
<comment type="caution">
    <text evidence="2">The sequence shown here is derived from an EMBL/GenBank/DDBJ whole genome shotgun (WGS) entry which is preliminary data.</text>
</comment>
<keyword evidence="3" id="KW-1185">Reference proteome</keyword>
<organism evidence="2 3">
    <name type="scientific">Plasmodium gallinaceum</name>
    <dbReference type="NCBI Taxonomy" id="5849"/>
    <lineage>
        <taxon>Eukaryota</taxon>
        <taxon>Sar</taxon>
        <taxon>Alveolata</taxon>
        <taxon>Apicomplexa</taxon>
        <taxon>Aconoidasida</taxon>
        <taxon>Haemosporida</taxon>
        <taxon>Plasmodiidae</taxon>
        <taxon>Plasmodium</taxon>
        <taxon>Plasmodium (Haemamoeba)</taxon>
    </lineage>
</organism>
<evidence type="ECO:0000313" key="3">
    <source>
        <dbReference type="Proteomes" id="UP000220797"/>
    </source>
</evidence>
<gene>
    <name evidence="2" type="ORF">PGAL8A_00358800</name>
</gene>
<dbReference type="VEuPathDB" id="PlasmoDB:PGAL8A_00358800"/>
<proteinExistence type="predicted"/>
<dbReference type="OMA" id="WIYRYIN"/>